<comment type="similarity">
    <text evidence="5">Belongs to the SepF family.</text>
</comment>
<dbReference type="PATRIC" id="fig|1246626.3.peg.2329"/>
<evidence type="ECO:0000256" key="4">
    <source>
        <dbReference type="ARBA" id="ARBA00044936"/>
    </source>
</evidence>
<sequence>MGFKSKFKTYFNLDDHVEEVERYVDEPEKEERAMPNRFQGNELKEKDAQSNIVSLKSVQQHAKMTLIEPRSYDESQDIADQLKNRKTVVINLQRMEHDQALRVVDFLSGTVYAIGGDIQKIGASIFICAPDNVEISGSISDIANQL</sequence>
<dbReference type="Pfam" id="PF04472">
    <property type="entry name" value="SepF"/>
    <property type="match status" value="1"/>
</dbReference>
<dbReference type="InterPro" id="IPR007561">
    <property type="entry name" value="Cell_div_SepF/SepF-rel"/>
</dbReference>
<dbReference type="GO" id="GO:0043093">
    <property type="term" value="P:FtsZ-dependent cytokinesis"/>
    <property type="evidence" value="ECO:0007669"/>
    <property type="project" value="UniProtKB-UniRule"/>
</dbReference>
<evidence type="ECO:0000256" key="3">
    <source>
        <dbReference type="ARBA" id="ARBA00023306"/>
    </source>
</evidence>
<keyword evidence="5" id="KW-0963">Cytoplasm</keyword>
<dbReference type="Gene3D" id="3.30.110.150">
    <property type="entry name" value="SepF-like protein"/>
    <property type="match status" value="1"/>
</dbReference>
<dbReference type="RefSeq" id="WP_038480933.1">
    <property type="nucleotide sequence ID" value="NZ_CP003923.1"/>
</dbReference>
<dbReference type="HOGENOM" id="CLU_078499_4_1_9"/>
<dbReference type="Proteomes" id="UP000027142">
    <property type="component" value="Chromosome"/>
</dbReference>
<proteinExistence type="inferred from homology"/>
<evidence type="ECO:0000256" key="2">
    <source>
        <dbReference type="ARBA" id="ARBA00023210"/>
    </source>
</evidence>
<dbReference type="InterPro" id="IPR023052">
    <property type="entry name" value="Cell_div_SepF"/>
</dbReference>
<comment type="function">
    <text evidence="4 5">Cell division protein that is part of the divisome complex and is recruited early to the Z-ring. Probably stimulates Z-ring formation, perhaps through the cross-linking of FtsZ protofilaments. Its function overlaps with FtsA.</text>
</comment>
<dbReference type="OrthoDB" id="9815206at2"/>
<keyword evidence="2 5" id="KW-0717">Septation</keyword>
<comment type="subunit">
    <text evidence="5">Homodimer. Interacts with FtsZ.</text>
</comment>
<evidence type="ECO:0000256" key="5">
    <source>
        <dbReference type="HAMAP-Rule" id="MF_01197"/>
    </source>
</evidence>
<dbReference type="HAMAP" id="MF_01197">
    <property type="entry name" value="SepF"/>
    <property type="match status" value="1"/>
</dbReference>
<gene>
    <name evidence="5" type="primary">sepF</name>
    <name evidence="6" type="ORF">BleG1_2330</name>
</gene>
<dbReference type="GO" id="GO:0005737">
    <property type="term" value="C:cytoplasm"/>
    <property type="evidence" value="ECO:0007669"/>
    <property type="project" value="UniProtKB-SubCell"/>
</dbReference>
<evidence type="ECO:0000313" key="6">
    <source>
        <dbReference type="EMBL" id="AIC94908.1"/>
    </source>
</evidence>
<evidence type="ECO:0000256" key="1">
    <source>
        <dbReference type="ARBA" id="ARBA00022618"/>
    </source>
</evidence>
<protein>
    <recommendedName>
        <fullName evidence="5">Cell division protein SepF</fullName>
    </recommendedName>
</protein>
<dbReference type="InterPro" id="IPR038594">
    <property type="entry name" value="SepF-like_sf"/>
</dbReference>
<dbReference type="KEGG" id="ble:BleG1_2330"/>
<dbReference type="PANTHER" id="PTHR35798">
    <property type="entry name" value="CELL DIVISION PROTEIN SEPF"/>
    <property type="match status" value="1"/>
</dbReference>
<reference evidence="6 7" key="1">
    <citation type="journal article" date="2014" name="Gene">
        <title>A comparative genomic analysis of the alkalitolerant soil bacterium Bacillus lehensis G1.</title>
        <authorList>
            <person name="Noor Y.M."/>
            <person name="Samsulrizal N.H."/>
            <person name="Jema'on N.A."/>
            <person name="Low K.O."/>
            <person name="Ramli A.N."/>
            <person name="Alias N.I."/>
            <person name="Damis S.I."/>
            <person name="Fuzi S.F."/>
            <person name="Isa M.N."/>
            <person name="Murad A.M."/>
            <person name="Raih M.F."/>
            <person name="Bakar F.D."/>
            <person name="Najimudin N."/>
            <person name="Mahadi N.M."/>
            <person name="Illias R.M."/>
        </authorList>
    </citation>
    <scope>NUCLEOTIDE SEQUENCE [LARGE SCALE GENOMIC DNA]</scope>
    <source>
        <strain evidence="6 7">G1</strain>
    </source>
</reference>
<comment type="subcellular location">
    <subcellularLocation>
        <location evidence="5">Cytoplasm</location>
    </subcellularLocation>
    <text evidence="5">Localizes to the division site, in a FtsZ-dependent manner.</text>
</comment>
<dbReference type="GO" id="GO:0000917">
    <property type="term" value="P:division septum assembly"/>
    <property type="evidence" value="ECO:0007669"/>
    <property type="project" value="UniProtKB-KW"/>
</dbReference>
<keyword evidence="7" id="KW-1185">Reference proteome</keyword>
<keyword evidence="3 5" id="KW-0131">Cell cycle</keyword>
<keyword evidence="1 5" id="KW-0132">Cell division</keyword>
<evidence type="ECO:0000313" key="7">
    <source>
        <dbReference type="Proteomes" id="UP000027142"/>
    </source>
</evidence>
<dbReference type="STRING" id="1246626.BleG1_2330"/>
<dbReference type="eggNOG" id="COG1799">
    <property type="taxonomic scope" value="Bacteria"/>
</dbReference>
<accession>A0A060M2Y9</accession>
<dbReference type="PANTHER" id="PTHR35798:SF1">
    <property type="entry name" value="CELL DIVISION PROTEIN SEPF"/>
    <property type="match status" value="1"/>
</dbReference>
<organism evidence="6 7">
    <name type="scientific">Shouchella lehensis G1</name>
    <dbReference type="NCBI Taxonomy" id="1246626"/>
    <lineage>
        <taxon>Bacteria</taxon>
        <taxon>Bacillati</taxon>
        <taxon>Bacillota</taxon>
        <taxon>Bacilli</taxon>
        <taxon>Bacillales</taxon>
        <taxon>Bacillaceae</taxon>
        <taxon>Shouchella</taxon>
    </lineage>
</organism>
<dbReference type="EMBL" id="CP003923">
    <property type="protein sequence ID" value="AIC94908.1"/>
    <property type="molecule type" value="Genomic_DNA"/>
</dbReference>
<dbReference type="AlphaFoldDB" id="A0A060M2Y9"/>
<name>A0A060M2Y9_9BACI</name>